<evidence type="ECO:0000313" key="1">
    <source>
        <dbReference type="EMBL" id="CAB5221445.1"/>
    </source>
</evidence>
<name>A0A6J7WX50_9CAUD</name>
<organism evidence="1">
    <name type="scientific">uncultured Caudovirales phage</name>
    <dbReference type="NCBI Taxonomy" id="2100421"/>
    <lineage>
        <taxon>Viruses</taxon>
        <taxon>Duplodnaviria</taxon>
        <taxon>Heunggongvirae</taxon>
        <taxon>Uroviricota</taxon>
        <taxon>Caudoviricetes</taxon>
        <taxon>Peduoviridae</taxon>
        <taxon>Maltschvirus</taxon>
        <taxon>Maltschvirus maltsch</taxon>
    </lineage>
</organism>
<gene>
    <name evidence="1" type="ORF">UFOVP245_157</name>
</gene>
<sequence length="68" mass="7611">MNKRKGVLVHIENSVPLVFGECKCESGNNSLILMDFIPNRLSPEDGAIYLKCICCSTIYQTKVKSVVY</sequence>
<proteinExistence type="predicted"/>
<accession>A0A6J7WX50</accession>
<protein>
    <submittedName>
        <fullName evidence="1">Uncharacterized protein</fullName>
    </submittedName>
</protein>
<reference evidence="1" key="1">
    <citation type="submission" date="2020-05" db="EMBL/GenBank/DDBJ databases">
        <authorList>
            <person name="Chiriac C."/>
            <person name="Salcher M."/>
            <person name="Ghai R."/>
            <person name="Kavagutti S V."/>
        </authorList>
    </citation>
    <scope>NUCLEOTIDE SEQUENCE</scope>
</reference>
<dbReference type="EMBL" id="LR798287">
    <property type="protein sequence ID" value="CAB5221445.1"/>
    <property type="molecule type" value="Genomic_DNA"/>
</dbReference>